<feature type="active site" description="Charge relay system" evidence="7">
    <location>
        <position position="262"/>
    </location>
</feature>
<evidence type="ECO:0000256" key="1">
    <source>
        <dbReference type="ARBA" id="ARBA00005622"/>
    </source>
</evidence>
<evidence type="ECO:0000256" key="2">
    <source>
        <dbReference type="ARBA" id="ARBA00012479"/>
    </source>
</evidence>
<evidence type="ECO:0000256" key="4">
    <source>
        <dbReference type="ARBA" id="ARBA00022801"/>
    </source>
</evidence>
<dbReference type="GO" id="GO:0046294">
    <property type="term" value="P:formaldehyde catabolic process"/>
    <property type="evidence" value="ECO:0007669"/>
    <property type="project" value="InterPro"/>
</dbReference>
<evidence type="ECO:0000313" key="9">
    <source>
        <dbReference type="EMBL" id="WAL62006.1"/>
    </source>
</evidence>
<sequence>MSDALTVINQYACFNGTVGFYRHASQVCNCEMRFAVFVPPQAKQASVPVLYYLSGLTCTEENFTTKAGAQRYAAEYGLMLVAPDTSPRGEDVPDAEDAWDFGKGAGFYVDATESPWNQHYHMYSYVVDELPTLIHANFPVQPDRTGIFGHSMGGHGALICGLKHPDRYRSISAFAPISAPSQCQWGQKAFSGYLGTDRAAWQDYDATELIKRGARIERAILIDQGTEDTFLAQQQLLPEVFAAACEQAGQPVTLRMQPGYDHSYYFIATFIGDHIQHHAAALT</sequence>
<gene>
    <name evidence="9" type="primary">fghA</name>
    <name evidence="9" type="ORF">OXH18_08475</name>
</gene>
<feature type="active site" description="Charge relay system" evidence="7">
    <location>
        <position position="228"/>
    </location>
</feature>
<evidence type="ECO:0000256" key="3">
    <source>
        <dbReference type="ARBA" id="ARBA00022487"/>
    </source>
</evidence>
<dbReference type="KEGG" id="tsin:OXH18_08475"/>
<keyword evidence="3 8" id="KW-0719">Serine esterase</keyword>
<dbReference type="EC" id="3.1.2.12" evidence="2 6"/>
<dbReference type="GO" id="GO:0018738">
    <property type="term" value="F:S-formylglutathione hydrolase activity"/>
    <property type="evidence" value="ECO:0007669"/>
    <property type="project" value="UniProtKB-UniRule"/>
</dbReference>
<evidence type="ECO:0000256" key="5">
    <source>
        <dbReference type="ARBA" id="ARBA00047590"/>
    </source>
</evidence>
<dbReference type="InterPro" id="IPR029058">
    <property type="entry name" value="AB_hydrolase_fold"/>
</dbReference>
<dbReference type="InterPro" id="IPR000801">
    <property type="entry name" value="Esterase-like"/>
</dbReference>
<dbReference type="SUPFAM" id="SSF53474">
    <property type="entry name" value="alpha/beta-Hydrolases"/>
    <property type="match status" value="1"/>
</dbReference>
<dbReference type="InterPro" id="IPR014186">
    <property type="entry name" value="S-formylglutathione_hydrol"/>
</dbReference>
<proteinExistence type="inferred from homology"/>
<evidence type="ECO:0000256" key="6">
    <source>
        <dbReference type="NCBIfam" id="TIGR02821"/>
    </source>
</evidence>
<dbReference type="GO" id="GO:0052689">
    <property type="term" value="F:carboxylic ester hydrolase activity"/>
    <property type="evidence" value="ECO:0007669"/>
    <property type="project" value="UniProtKB-KW"/>
</dbReference>
<comment type="catalytic activity">
    <reaction evidence="5 8">
        <text>S-formylglutathione + H2O = formate + glutathione + H(+)</text>
        <dbReference type="Rhea" id="RHEA:14961"/>
        <dbReference type="ChEBI" id="CHEBI:15377"/>
        <dbReference type="ChEBI" id="CHEBI:15378"/>
        <dbReference type="ChEBI" id="CHEBI:15740"/>
        <dbReference type="ChEBI" id="CHEBI:57688"/>
        <dbReference type="ChEBI" id="CHEBI:57925"/>
        <dbReference type="EC" id="3.1.2.12"/>
    </reaction>
</comment>
<keyword evidence="4 8" id="KW-0378">Hydrolase</keyword>
<dbReference type="GO" id="GO:0005829">
    <property type="term" value="C:cytosol"/>
    <property type="evidence" value="ECO:0007669"/>
    <property type="project" value="TreeGrafter"/>
</dbReference>
<feature type="active site" description="Charge relay system" evidence="7">
    <location>
        <position position="151"/>
    </location>
</feature>
<dbReference type="Pfam" id="PF00756">
    <property type="entry name" value="Esterase"/>
    <property type="match status" value="1"/>
</dbReference>
<dbReference type="FunFam" id="3.40.50.1820:FF:000002">
    <property type="entry name" value="S-formylglutathione hydrolase"/>
    <property type="match status" value="1"/>
</dbReference>
<dbReference type="PANTHER" id="PTHR10061:SF0">
    <property type="entry name" value="S-FORMYLGLUTATHIONE HYDROLASE"/>
    <property type="match status" value="1"/>
</dbReference>
<dbReference type="NCBIfam" id="TIGR02821">
    <property type="entry name" value="fghA_ester_D"/>
    <property type="match status" value="1"/>
</dbReference>
<keyword evidence="10" id="KW-1185">Reference proteome</keyword>
<evidence type="ECO:0000313" key="10">
    <source>
        <dbReference type="Proteomes" id="UP001163152"/>
    </source>
</evidence>
<protein>
    <recommendedName>
        <fullName evidence="2 6">S-formylglutathione hydrolase</fullName>
        <ecNumber evidence="2 6">3.1.2.12</ecNumber>
    </recommendedName>
</protein>
<comment type="similarity">
    <text evidence="1 8">Belongs to the esterase D family.</text>
</comment>
<dbReference type="Proteomes" id="UP001163152">
    <property type="component" value="Chromosome"/>
</dbReference>
<evidence type="ECO:0000256" key="7">
    <source>
        <dbReference type="PIRSR" id="PIRSR614186-1"/>
    </source>
</evidence>
<organism evidence="9 10">
    <name type="scientific">Thermocoleostomius sinensis A174</name>
    <dbReference type="NCBI Taxonomy" id="2016057"/>
    <lineage>
        <taxon>Bacteria</taxon>
        <taxon>Bacillati</taxon>
        <taxon>Cyanobacteriota</taxon>
        <taxon>Cyanophyceae</taxon>
        <taxon>Oculatellales</taxon>
        <taxon>Oculatellaceae</taxon>
        <taxon>Thermocoleostomius</taxon>
    </lineage>
</organism>
<comment type="function">
    <text evidence="8">Serine hydrolase involved in the detoxification of formaldehyde.</text>
</comment>
<reference evidence="9" key="1">
    <citation type="submission" date="2022-12" db="EMBL/GenBank/DDBJ databases">
        <title>Polyphasic identification of a Novel Hot-Spring Cyanobacterium Ocullathermofonsia sinensis gen nov. sp. nov. and Genomic Insights on its Adaptations to the Thermal Habitat.</title>
        <authorList>
            <person name="Daroch M."/>
            <person name="Tang J."/>
            <person name="Jiang Y."/>
        </authorList>
    </citation>
    <scope>NUCLEOTIDE SEQUENCE</scope>
    <source>
        <strain evidence="9">PKUAC-SCTA174</strain>
    </source>
</reference>
<dbReference type="PANTHER" id="PTHR10061">
    <property type="entry name" value="S-FORMYLGLUTATHIONE HYDROLASE"/>
    <property type="match status" value="1"/>
</dbReference>
<dbReference type="EMBL" id="CP113797">
    <property type="protein sequence ID" value="WAL62006.1"/>
    <property type="molecule type" value="Genomic_DNA"/>
</dbReference>
<dbReference type="Gene3D" id="3.40.50.1820">
    <property type="entry name" value="alpha/beta hydrolase"/>
    <property type="match status" value="1"/>
</dbReference>
<dbReference type="RefSeq" id="WP_268612087.1">
    <property type="nucleotide sequence ID" value="NZ_CP113797.1"/>
</dbReference>
<accession>A0A9E8ZNU8</accession>
<dbReference type="AlphaFoldDB" id="A0A9E8ZNU8"/>
<evidence type="ECO:0000256" key="8">
    <source>
        <dbReference type="RuleBase" id="RU363068"/>
    </source>
</evidence>
<name>A0A9E8ZNU8_9CYAN</name>